<protein>
    <submittedName>
        <fullName evidence="1">DUF4298 domain-containing protein</fullName>
    </submittedName>
</protein>
<comment type="caution">
    <text evidence="1">The sequence shown here is derived from an EMBL/GenBank/DDBJ whole genome shotgun (WGS) entry which is preliminary data.</text>
</comment>
<dbReference type="InterPro" id="IPR025384">
    <property type="entry name" value="DUF4298"/>
</dbReference>
<dbReference type="EMBL" id="JBJGEB010000011">
    <property type="protein sequence ID" value="MFK7642826.1"/>
    <property type="molecule type" value="Genomic_DNA"/>
</dbReference>
<name>A0ABW8Q5F9_9NEIS</name>
<dbReference type="Proteomes" id="UP001621964">
    <property type="component" value="Unassembled WGS sequence"/>
</dbReference>
<organism evidence="1 2">
    <name type="scientific">Neisseria oralis</name>
    <dbReference type="NCBI Taxonomy" id="1107316"/>
    <lineage>
        <taxon>Bacteria</taxon>
        <taxon>Pseudomonadati</taxon>
        <taxon>Pseudomonadota</taxon>
        <taxon>Betaproteobacteria</taxon>
        <taxon>Neisseriales</taxon>
        <taxon>Neisseriaceae</taxon>
        <taxon>Neisseria</taxon>
    </lineage>
</organism>
<gene>
    <name evidence="1" type="ORF">ACI43T_10055</name>
</gene>
<evidence type="ECO:0000313" key="2">
    <source>
        <dbReference type="Proteomes" id="UP001621964"/>
    </source>
</evidence>
<keyword evidence="2" id="KW-1185">Reference proteome</keyword>
<evidence type="ECO:0000313" key="1">
    <source>
        <dbReference type="EMBL" id="MFK7642826.1"/>
    </source>
</evidence>
<dbReference type="RefSeq" id="WP_405386849.1">
    <property type="nucleotide sequence ID" value="NZ_JBJGEB010000011.1"/>
</dbReference>
<reference evidence="1 2" key="1">
    <citation type="submission" date="2024-11" db="EMBL/GenBank/DDBJ databases">
        <authorList>
            <person name="Mikucki A.G."/>
            <person name="Kahler C.M."/>
        </authorList>
    </citation>
    <scope>NUCLEOTIDE SEQUENCE [LARGE SCALE GENOMIC DNA]</scope>
    <source>
        <strain evidence="1 2">EXNM717</strain>
    </source>
</reference>
<dbReference type="Pfam" id="PF14131">
    <property type="entry name" value="DUF4298"/>
    <property type="match status" value="1"/>
</dbReference>
<proteinExistence type="predicted"/>
<accession>A0ABW8Q5F9</accession>
<sequence length="111" mass="13171">MIDIEEAQRRIDEIQSLYREWLRLLPQLEAAQDEWRKAAEIVRKLDGFYSGEYNHYYTEIENGLPVSLETEGEYSIMSQDALYDAFGDHYRMSWEWMRLAVASLDPDKRSG</sequence>